<feature type="region of interest" description="Disordered" evidence="1">
    <location>
        <begin position="80"/>
        <end position="102"/>
    </location>
</feature>
<protein>
    <submittedName>
        <fullName evidence="2">Uncharacterized protein</fullName>
    </submittedName>
</protein>
<dbReference type="EMBL" id="JBBPBN010000037">
    <property type="protein sequence ID" value="KAK9000285.1"/>
    <property type="molecule type" value="Genomic_DNA"/>
</dbReference>
<name>A0ABR2QHX2_9ROSI</name>
<reference evidence="2 3" key="1">
    <citation type="journal article" date="2024" name="G3 (Bethesda)">
        <title>Genome assembly of Hibiscus sabdariffa L. provides insights into metabolisms of medicinal natural products.</title>
        <authorList>
            <person name="Kim T."/>
        </authorList>
    </citation>
    <scope>NUCLEOTIDE SEQUENCE [LARGE SCALE GENOMIC DNA]</scope>
    <source>
        <strain evidence="2">TK-2024</strain>
        <tissue evidence="2">Old leaves</tissue>
    </source>
</reference>
<dbReference type="Proteomes" id="UP001396334">
    <property type="component" value="Unassembled WGS sequence"/>
</dbReference>
<sequence>MPFDSSCGSLVSRHVSTMFLTWSASAGKSINLTVIQMRTYWKSNTHRLSTVMCGRCRDSRDQRRSPRAWGLGFVFPRPHQPQPVSRPSIHSTATGFDRGWIE</sequence>
<accession>A0ABR2QHX2</accession>
<organism evidence="2 3">
    <name type="scientific">Hibiscus sabdariffa</name>
    <name type="common">roselle</name>
    <dbReference type="NCBI Taxonomy" id="183260"/>
    <lineage>
        <taxon>Eukaryota</taxon>
        <taxon>Viridiplantae</taxon>
        <taxon>Streptophyta</taxon>
        <taxon>Embryophyta</taxon>
        <taxon>Tracheophyta</taxon>
        <taxon>Spermatophyta</taxon>
        <taxon>Magnoliopsida</taxon>
        <taxon>eudicotyledons</taxon>
        <taxon>Gunneridae</taxon>
        <taxon>Pentapetalae</taxon>
        <taxon>rosids</taxon>
        <taxon>malvids</taxon>
        <taxon>Malvales</taxon>
        <taxon>Malvaceae</taxon>
        <taxon>Malvoideae</taxon>
        <taxon>Hibiscus</taxon>
    </lineage>
</organism>
<keyword evidence="3" id="KW-1185">Reference proteome</keyword>
<proteinExistence type="predicted"/>
<evidence type="ECO:0000256" key="1">
    <source>
        <dbReference type="SAM" id="MobiDB-lite"/>
    </source>
</evidence>
<evidence type="ECO:0000313" key="2">
    <source>
        <dbReference type="EMBL" id="KAK9000285.1"/>
    </source>
</evidence>
<gene>
    <name evidence="2" type="ORF">V6N11_080788</name>
</gene>
<comment type="caution">
    <text evidence="2">The sequence shown here is derived from an EMBL/GenBank/DDBJ whole genome shotgun (WGS) entry which is preliminary data.</text>
</comment>
<evidence type="ECO:0000313" key="3">
    <source>
        <dbReference type="Proteomes" id="UP001396334"/>
    </source>
</evidence>
<feature type="compositionally biased region" description="Polar residues" evidence="1">
    <location>
        <begin position="82"/>
        <end position="94"/>
    </location>
</feature>